<name>A0A8W8MV79_MAGGI</name>
<sequence>MLVTTCIIFAVGFAVHGANGKLITDENSVPLPCKFDVYDLNSNTVISIEEFMRATKGFTKMDRKTLFELFDRNGDKFIGVDEFRSVPQSIRSAGILDNCLRTKMVKGGCIGIGWGK</sequence>
<reference evidence="4" key="1">
    <citation type="submission" date="2022-08" db="UniProtKB">
        <authorList>
            <consortium name="EnsemblMetazoa"/>
        </authorList>
    </citation>
    <scope>IDENTIFICATION</scope>
    <source>
        <strain evidence="4">05x7-T-G4-1.051#20</strain>
    </source>
</reference>
<proteinExistence type="predicted"/>
<protein>
    <recommendedName>
        <fullName evidence="3">EF-hand domain-containing protein</fullName>
    </recommendedName>
</protein>
<evidence type="ECO:0000313" key="4">
    <source>
        <dbReference type="EnsemblMetazoa" id="G35478.1:cds"/>
    </source>
</evidence>
<dbReference type="InterPro" id="IPR018247">
    <property type="entry name" value="EF_Hand_1_Ca_BS"/>
</dbReference>
<dbReference type="InterPro" id="IPR011992">
    <property type="entry name" value="EF-hand-dom_pair"/>
</dbReference>
<feature type="domain" description="EF-hand" evidence="3">
    <location>
        <begin position="58"/>
        <end position="93"/>
    </location>
</feature>
<dbReference type="SUPFAM" id="SSF47473">
    <property type="entry name" value="EF-hand"/>
    <property type="match status" value="1"/>
</dbReference>
<evidence type="ECO:0000313" key="5">
    <source>
        <dbReference type="Proteomes" id="UP000005408"/>
    </source>
</evidence>
<dbReference type="GO" id="GO:0005509">
    <property type="term" value="F:calcium ion binding"/>
    <property type="evidence" value="ECO:0007669"/>
    <property type="project" value="InterPro"/>
</dbReference>
<evidence type="ECO:0000259" key="3">
    <source>
        <dbReference type="PROSITE" id="PS50222"/>
    </source>
</evidence>
<keyword evidence="5" id="KW-1185">Reference proteome</keyword>
<dbReference type="PROSITE" id="PS00018">
    <property type="entry name" value="EF_HAND_1"/>
    <property type="match status" value="1"/>
</dbReference>
<accession>A0A8W8MV79</accession>
<dbReference type="AlphaFoldDB" id="A0A8W8MV79"/>
<organism evidence="4 5">
    <name type="scientific">Magallana gigas</name>
    <name type="common">Pacific oyster</name>
    <name type="synonym">Crassostrea gigas</name>
    <dbReference type="NCBI Taxonomy" id="29159"/>
    <lineage>
        <taxon>Eukaryota</taxon>
        <taxon>Metazoa</taxon>
        <taxon>Spiralia</taxon>
        <taxon>Lophotrochozoa</taxon>
        <taxon>Mollusca</taxon>
        <taxon>Bivalvia</taxon>
        <taxon>Autobranchia</taxon>
        <taxon>Pteriomorphia</taxon>
        <taxon>Ostreida</taxon>
        <taxon>Ostreoidea</taxon>
        <taxon>Ostreidae</taxon>
        <taxon>Magallana</taxon>
    </lineage>
</organism>
<keyword evidence="1" id="KW-0106">Calcium</keyword>
<feature type="signal peptide" evidence="2">
    <location>
        <begin position="1"/>
        <end position="20"/>
    </location>
</feature>
<dbReference type="InterPro" id="IPR002048">
    <property type="entry name" value="EF_hand_dom"/>
</dbReference>
<evidence type="ECO:0000256" key="2">
    <source>
        <dbReference type="SAM" id="SignalP"/>
    </source>
</evidence>
<dbReference type="EnsemblMetazoa" id="G35478.1">
    <property type="protein sequence ID" value="G35478.1:cds"/>
    <property type="gene ID" value="G35478"/>
</dbReference>
<evidence type="ECO:0000256" key="1">
    <source>
        <dbReference type="ARBA" id="ARBA00022837"/>
    </source>
</evidence>
<feature type="chain" id="PRO_5036463645" description="EF-hand domain-containing protein" evidence="2">
    <location>
        <begin position="21"/>
        <end position="116"/>
    </location>
</feature>
<dbReference type="PROSITE" id="PS50222">
    <property type="entry name" value="EF_HAND_2"/>
    <property type="match status" value="1"/>
</dbReference>
<dbReference type="Gene3D" id="1.10.238.10">
    <property type="entry name" value="EF-hand"/>
    <property type="match status" value="1"/>
</dbReference>
<dbReference type="Proteomes" id="UP000005408">
    <property type="component" value="Unassembled WGS sequence"/>
</dbReference>
<keyword evidence="2" id="KW-0732">Signal</keyword>